<feature type="compositionally biased region" description="Low complexity" evidence="1">
    <location>
        <begin position="411"/>
        <end position="422"/>
    </location>
</feature>
<feature type="region of interest" description="Disordered" evidence="1">
    <location>
        <begin position="342"/>
        <end position="425"/>
    </location>
</feature>
<organism evidence="2 3">
    <name type="scientific">Acanthamoeba castellanii (strain ATCC 30010 / Neff)</name>
    <dbReference type="NCBI Taxonomy" id="1257118"/>
    <lineage>
        <taxon>Eukaryota</taxon>
        <taxon>Amoebozoa</taxon>
        <taxon>Discosea</taxon>
        <taxon>Longamoebia</taxon>
        <taxon>Centramoebida</taxon>
        <taxon>Acanthamoebidae</taxon>
        <taxon>Acanthamoeba</taxon>
    </lineage>
</organism>
<feature type="compositionally biased region" description="Acidic residues" evidence="1">
    <location>
        <begin position="358"/>
        <end position="373"/>
    </location>
</feature>
<evidence type="ECO:0000313" key="2">
    <source>
        <dbReference type="EMBL" id="ELR14597.1"/>
    </source>
</evidence>
<feature type="compositionally biased region" description="Low complexity" evidence="1">
    <location>
        <begin position="256"/>
        <end position="310"/>
    </location>
</feature>
<feature type="region of interest" description="Disordered" evidence="1">
    <location>
        <begin position="256"/>
        <end position="323"/>
    </location>
</feature>
<name>L8GP00_ACACF</name>
<reference evidence="2 3" key="1">
    <citation type="journal article" date="2013" name="Genome Biol.">
        <title>Genome of Acanthamoeba castellanii highlights extensive lateral gene transfer and early evolution of tyrosine kinase signaling.</title>
        <authorList>
            <person name="Clarke M."/>
            <person name="Lohan A.J."/>
            <person name="Liu B."/>
            <person name="Lagkouvardos I."/>
            <person name="Roy S."/>
            <person name="Zafar N."/>
            <person name="Bertelli C."/>
            <person name="Schilde C."/>
            <person name="Kianianmomeni A."/>
            <person name="Burglin T.R."/>
            <person name="Frech C."/>
            <person name="Turcotte B."/>
            <person name="Kopec K.O."/>
            <person name="Synnott J.M."/>
            <person name="Choo C."/>
            <person name="Paponov I."/>
            <person name="Finkler A."/>
            <person name="Soon Heng Tan C."/>
            <person name="Hutchins A.P."/>
            <person name="Weinmeier T."/>
            <person name="Rattei T."/>
            <person name="Chu J.S."/>
            <person name="Gimenez G."/>
            <person name="Irimia M."/>
            <person name="Rigden D.J."/>
            <person name="Fitzpatrick D.A."/>
            <person name="Lorenzo-Morales J."/>
            <person name="Bateman A."/>
            <person name="Chiu C.H."/>
            <person name="Tang P."/>
            <person name="Hegemann P."/>
            <person name="Fromm H."/>
            <person name="Raoult D."/>
            <person name="Greub G."/>
            <person name="Miranda-Saavedra D."/>
            <person name="Chen N."/>
            <person name="Nash P."/>
            <person name="Ginger M.L."/>
            <person name="Horn M."/>
            <person name="Schaap P."/>
            <person name="Caler L."/>
            <person name="Loftus B."/>
        </authorList>
    </citation>
    <scope>NUCLEOTIDE SEQUENCE [LARGE SCALE GENOMIC DNA]</scope>
    <source>
        <strain evidence="2 3">Neff</strain>
    </source>
</reference>
<dbReference type="AlphaFoldDB" id="L8GP00"/>
<dbReference type="PANTHER" id="PTHR38092">
    <property type="entry name" value="REGULATOR CUDA, PUTATIVE-RELATED"/>
    <property type="match status" value="1"/>
</dbReference>
<dbReference type="EMBL" id="KB008049">
    <property type="protein sequence ID" value="ELR14597.1"/>
    <property type="molecule type" value="Genomic_DNA"/>
</dbReference>
<protein>
    <submittedName>
        <fullName evidence="2">CudAlike protein, putative</fullName>
    </submittedName>
</protein>
<dbReference type="VEuPathDB" id="AmoebaDB:ACA1_271320"/>
<keyword evidence="3" id="KW-1185">Reference proteome</keyword>
<dbReference type="GeneID" id="14915190"/>
<gene>
    <name evidence="2" type="ORF">ACA1_271320</name>
</gene>
<dbReference type="PANTHER" id="PTHR38092:SF1">
    <property type="entry name" value="TRANSCRIPTIONAL REGULATOR CUDA-RELATED"/>
    <property type="match status" value="1"/>
</dbReference>
<dbReference type="OrthoDB" id="19414at2759"/>
<dbReference type="Proteomes" id="UP000011083">
    <property type="component" value="Unassembled WGS sequence"/>
</dbReference>
<proteinExistence type="predicted"/>
<sequence length="528" mass="57066">MLQQQQPQYFPPPPVVVGHMAAAAGGGLGGSGGLGLQEDLRAMAGVAALEGPQLALVRQTSSVVERVSRNGLQKNVHVVVKACPFALHIALAQPPRPASATDAPPPLSLKWLALEASLVYDSEALKPVSFVKTKPIEYKPVVNESGDQVTLNMKIKVLTSQHEDMFFRVRVAALQQKTRQPLVPPLELVSEPIKVISKPKQSKKKTQSKKRSLNDLLIEAVHRIELHQRRQHRLVDHLLKRRRLNPDAAAAASSLLMPPLGDSSSPEPLLPLSHSHPFPLPSSSSSSSSSVPPAPSPSLSLPSPSLAFSSGSGGNGSPFGVPSPSSLMMGAGFHAALHVQQHPRLPSPPRSLQIRSNDDDEAEEEDDDDEDSDGSACLARSMSSELHGHSHHHHAYGQQDAANDPSLMHPTTTTTTSSSAAAEPVDELEQGLEQFLAVYARLPFEERAARIRRFMRRASSQDAERVGTFFTCAVTALNPLKQVKKEPSDHNPSEGCACVVCPHQQELARIDQFYKDFLTVDFPVFGSS</sequence>
<dbReference type="RefSeq" id="XP_004336610.1">
    <property type="nucleotide sequence ID" value="XM_004336562.1"/>
</dbReference>
<dbReference type="KEGG" id="acan:ACA1_271320"/>
<dbReference type="InterPro" id="IPR040430">
    <property type="entry name" value="CudA-like"/>
</dbReference>
<evidence type="ECO:0000313" key="3">
    <source>
        <dbReference type="Proteomes" id="UP000011083"/>
    </source>
</evidence>
<evidence type="ECO:0000256" key="1">
    <source>
        <dbReference type="SAM" id="MobiDB-lite"/>
    </source>
</evidence>
<accession>L8GP00</accession>